<dbReference type="Pfam" id="PF13840">
    <property type="entry name" value="ACT_7"/>
    <property type="match status" value="1"/>
</dbReference>
<dbReference type="Pfam" id="PF21631">
    <property type="entry name" value="A9CJY8-like_N"/>
    <property type="match status" value="1"/>
</dbReference>
<feature type="domain" description="A9CJY8-like N-terminal" evidence="2">
    <location>
        <begin position="18"/>
        <end position="60"/>
    </location>
</feature>
<dbReference type="Gene3D" id="3.30.2130.10">
    <property type="entry name" value="VC0802-like"/>
    <property type="match status" value="1"/>
</dbReference>
<dbReference type="InterPro" id="IPR049447">
    <property type="entry name" value="A9CJY8-like_N"/>
</dbReference>
<protein>
    <submittedName>
        <fullName evidence="3">Uncharacterized protein</fullName>
    </submittedName>
</protein>
<evidence type="ECO:0000313" key="4">
    <source>
        <dbReference type="Proteomes" id="UP000067444"/>
    </source>
</evidence>
<name>A0A0K0Y182_9RHOB</name>
<dbReference type="Proteomes" id="UP000067444">
    <property type="component" value="Chromosome"/>
</dbReference>
<evidence type="ECO:0000259" key="2">
    <source>
        <dbReference type="Pfam" id="PF21631"/>
    </source>
</evidence>
<reference evidence="3 4" key="1">
    <citation type="journal article" date="2015" name="Genome Announc.">
        <title>Closed Genome Sequence of Octadecabacter temperatus SB1, the First Mesophilic Species of the Genus Octadecabacter.</title>
        <authorList>
            <person name="Voget S."/>
            <person name="Billerbeck S."/>
            <person name="Simon M."/>
            <person name="Daniel R."/>
        </authorList>
    </citation>
    <scope>NUCLEOTIDE SEQUENCE [LARGE SCALE GENOMIC DNA]</scope>
    <source>
        <strain evidence="3 4">SB1</strain>
    </source>
</reference>
<sequence length="131" mass="13988">MRTRHSDAMKLTFTLLSGDYAITRLPADAPIPAWIDQTGLVSITRADDELSIVCLSSGTPTEADTGWSALRVDMLAALDEPGVVMSAVTPISSAGLGVFVISTHLRDYLLVRTTELSRVRTVLTQAGNTIA</sequence>
<dbReference type="STRING" id="1458307.OSB_01250"/>
<accession>A0A0K0Y182</accession>
<gene>
    <name evidence="3" type="ORF">OSB_01250</name>
</gene>
<keyword evidence="4" id="KW-1185">Reference proteome</keyword>
<dbReference type="SUPFAM" id="SSF55021">
    <property type="entry name" value="ACT-like"/>
    <property type="match status" value="2"/>
</dbReference>
<evidence type="ECO:0000259" key="1">
    <source>
        <dbReference type="Pfam" id="PF13840"/>
    </source>
</evidence>
<dbReference type="AlphaFoldDB" id="A0A0K0Y182"/>
<proteinExistence type="predicted"/>
<dbReference type="KEGG" id="otm:OSB_01250"/>
<dbReference type="InterPro" id="IPR027795">
    <property type="entry name" value="CASTOR_ACT_dom"/>
</dbReference>
<dbReference type="InterPro" id="IPR045865">
    <property type="entry name" value="ACT-like_dom_sf"/>
</dbReference>
<evidence type="ECO:0000313" key="3">
    <source>
        <dbReference type="EMBL" id="AKS44694.1"/>
    </source>
</evidence>
<organism evidence="3 4">
    <name type="scientific">Octadecabacter temperatus</name>
    <dbReference type="NCBI Taxonomy" id="1458307"/>
    <lineage>
        <taxon>Bacteria</taxon>
        <taxon>Pseudomonadati</taxon>
        <taxon>Pseudomonadota</taxon>
        <taxon>Alphaproteobacteria</taxon>
        <taxon>Rhodobacterales</taxon>
        <taxon>Roseobacteraceae</taxon>
        <taxon>Octadecabacter</taxon>
    </lineage>
</organism>
<feature type="domain" description="CASTOR ACT" evidence="1">
    <location>
        <begin position="63"/>
        <end position="124"/>
    </location>
</feature>
<dbReference type="EMBL" id="CP012160">
    <property type="protein sequence ID" value="AKS44694.1"/>
    <property type="molecule type" value="Genomic_DNA"/>
</dbReference>